<protein>
    <recommendedName>
        <fullName evidence="6">NlpC/P60 domain-containing protein</fullName>
    </recommendedName>
</protein>
<dbReference type="EMBL" id="CP136422">
    <property type="protein sequence ID" value="WPX73725.1"/>
    <property type="molecule type" value="Genomic_DNA"/>
</dbReference>
<evidence type="ECO:0000256" key="4">
    <source>
        <dbReference type="ARBA" id="ARBA00022807"/>
    </source>
</evidence>
<dbReference type="Gene3D" id="3.90.1720.10">
    <property type="entry name" value="endopeptidase domain like (from Nostoc punctiforme)"/>
    <property type="match status" value="1"/>
</dbReference>
<evidence type="ECO:0000313" key="7">
    <source>
        <dbReference type="EMBL" id="WPX73725.1"/>
    </source>
</evidence>
<keyword evidence="4" id="KW-0788">Thiol protease</keyword>
<dbReference type="Proteomes" id="UP001325248">
    <property type="component" value="Chromosome"/>
</dbReference>
<dbReference type="Gene3D" id="2.30.30.40">
    <property type="entry name" value="SH3 Domains"/>
    <property type="match status" value="1"/>
</dbReference>
<accession>A0ABZ0UCB7</accession>
<gene>
    <name evidence="7" type="ORF">BLCOC_20780</name>
</gene>
<feature type="signal peptide" evidence="5">
    <location>
        <begin position="1"/>
        <end position="26"/>
    </location>
</feature>
<proteinExistence type="inferred from homology"/>
<keyword evidence="5" id="KW-0732">Signal</keyword>
<feature type="chain" id="PRO_5045427487" description="NlpC/P60 domain-containing protein" evidence="5">
    <location>
        <begin position="27"/>
        <end position="250"/>
    </location>
</feature>
<feature type="domain" description="NlpC/P60" evidence="6">
    <location>
        <begin position="132"/>
        <end position="250"/>
    </location>
</feature>
<name>A0ABZ0UCB7_9FIRM</name>
<dbReference type="SUPFAM" id="SSF54001">
    <property type="entry name" value="Cysteine proteinases"/>
    <property type="match status" value="1"/>
</dbReference>
<reference evidence="7" key="1">
    <citation type="submission" date="2023-10" db="EMBL/GenBank/DDBJ databases">
        <title>Genome sequence of Blautia coccoides DSM 935.</title>
        <authorList>
            <person name="Boeer T."/>
            <person name="Bengelsdorf F.R."/>
            <person name="Daniel R."/>
            <person name="Poehlein A."/>
        </authorList>
    </citation>
    <scope>NUCLEOTIDE SEQUENCE [LARGE SCALE GENOMIC DNA]</scope>
    <source>
        <strain evidence="7">DSM 935</strain>
    </source>
</reference>
<dbReference type="InterPro" id="IPR038765">
    <property type="entry name" value="Papain-like_cys_pep_sf"/>
</dbReference>
<evidence type="ECO:0000256" key="2">
    <source>
        <dbReference type="ARBA" id="ARBA00022670"/>
    </source>
</evidence>
<evidence type="ECO:0000256" key="3">
    <source>
        <dbReference type="ARBA" id="ARBA00022801"/>
    </source>
</evidence>
<evidence type="ECO:0000259" key="6">
    <source>
        <dbReference type="PROSITE" id="PS51935"/>
    </source>
</evidence>
<organism evidence="7 8">
    <name type="scientific">Blautia producta</name>
    <dbReference type="NCBI Taxonomy" id="33035"/>
    <lineage>
        <taxon>Bacteria</taxon>
        <taxon>Bacillati</taxon>
        <taxon>Bacillota</taxon>
        <taxon>Clostridia</taxon>
        <taxon>Lachnospirales</taxon>
        <taxon>Lachnospiraceae</taxon>
        <taxon>Blautia</taxon>
    </lineage>
</organism>
<evidence type="ECO:0000313" key="8">
    <source>
        <dbReference type="Proteomes" id="UP001325248"/>
    </source>
</evidence>
<evidence type="ECO:0000256" key="1">
    <source>
        <dbReference type="ARBA" id="ARBA00007074"/>
    </source>
</evidence>
<dbReference type="PANTHER" id="PTHR47053:SF1">
    <property type="entry name" value="MUREIN DD-ENDOPEPTIDASE MEPH-RELATED"/>
    <property type="match status" value="1"/>
</dbReference>
<dbReference type="Pfam" id="PF00877">
    <property type="entry name" value="NLPC_P60"/>
    <property type="match status" value="1"/>
</dbReference>
<keyword evidence="3" id="KW-0378">Hydrolase</keyword>
<comment type="similarity">
    <text evidence="1">Belongs to the peptidase C40 family.</text>
</comment>
<dbReference type="PANTHER" id="PTHR47053">
    <property type="entry name" value="MUREIN DD-ENDOPEPTIDASE MEPH-RELATED"/>
    <property type="match status" value="1"/>
</dbReference>
<evidence type="ECO:0000256" key="5">
    <source>
        <dbReference type="SAM" id="SignalP"/>
    </source>
</evidence>
<dbReference type="InterPro" id="IPR051202">
    <property type="entry name" value="Peptidase_C40"/>
</dbReference>
<sequence>MRNFMKKISYTLAGTGILLTAVPVVAEPAENVPVEQCCAVADVDTCLNIREGAGTDTAIIGKLPKDGLCYVESTEGEWSYISSGEMTGYVCNLYLDMFGTDEADYMEITGLEEPVLAYPVDDPEPVPVINPLDLRTSLVDYALQFVGNPYVWGGTSLTNGADCSGFVQTLYSNFGVELPRVAADQANAGQRISVEEALPGDLIFYAENGYIYHVVMYIGDGQVVHASSSATGIKVSNLYREQAVWGARFF</sequence>
<keyword evidence="8" id="KW-1185">Reference proteome</keyword>
<dbReference type="InterPro" id="IPR000064">
    <property type="entry name" value="NLP_P60_dom"/>
</dbReference>
<keyword evidence="2" id="KW-0645">Protease</keyword>
<dbReference type="PROSITE" id="PS51935">
    <property type="entry name" value="NLPC_P60"/>
    <property type="match status" value="1"/>
</dbReference>